<accession>A0ABW3P343</accession>
<dbReference type="SUPFAM" id="SSF52141">
    <property type="entry name" value="Uracil-DNA glycosylase-like"/>
    <property type="match status" value="1"/>
</dbReference>
<dbReference type="RefSeq" id="WP_380911608.1">
    <property type="nucleotide sequence ID" value="NZ_JBHTLS010000126.1"/>
</dbReference>
<dbReference type="Gene3D" id="3.40.470.10">
    <property type="entry name" value="Uracil-DNA glycosylase-like domain"/>
    <property type="match status" value="1"/>
</dbReference>
<dbReference type="EMBL" id="JBHTLS010000126">
    <property type="protein sequence ID" value="MFD1105655.1"/>
    <property type="molecule type" value="Genomic_DNA"/>
</dbReference>
<gene>
    <name evidence="3" type="ORF">ACFQ24_12345</name>
</gene>
<evidence type="ECO:0000256" key="1">
    <source>
        <dbReference type="SAM" id="MobiDB-lite"/>
    </source>
</evidence>
<keyword evidence="4" id="KW-1185">Reference proteome</keyword>
<keyword evidence="2" id="KW-0812">Transmembrane</keyword>
<evidence type="ECO:0008006" key="5">
    <source>
        <dbReference type="Google" id="ProtNLM"/>
    </source>
</evidence>
<keyword evidence="2" id="KW-0472">Membrane</keyword>
<evidence type="ECO:0000256" key="2">
    <source>
        <dbReference type="SAM" id="Phobius"/>
    </source>
</evidence>
<keyword evidence="2" id="KW-1133">Transmembrane helix</keyword>
<sequence>MRLWINLIGVFGIWFIVYEGVAIGVALLLAIFAFAIWLHRQNRKQVAKPRRSTGYPNPRPSPPKSRKALIMTDVQPASILSAVEQLAPSIMRRSGSLFYSGPSAFQGQHSLYVLGLNPGGSPVAQATETVERDLADWRALTLPWSAYLDESWQGKPAGAHGMQPRMRHMFDRLGLDLREVPASNVVFVRSTNEAALASEKAVLLPQCWPVHAAVIRDLGIRTILCLGTTAGRWTREAIGAHALIDRFQESNDRGWSSEAHIAADGRAVVTVTHPGRADWRNPAADPTPLVKAVLERQQ</sequence>
<evidence type="ECO:0000313" key="4">
    <source>
        <dbReference type="Proteomes" id="UP001597203"/>
    </source>
</evidence>
<proteinExistence type="predicted"/>
<comment type="caution">
    <text evidence="3">The sequence shown here is derived from an EMBL/GenBank/DDBJ whole genome shotgun (WGS) entry which is preliminary data.</text>
</comment>
<name>A0ABW3P343_9SPHN</name>
<feature type="transmembrane region" description="Helical" evidence="2">
    <location>
        <begin position="12"/>
        <end position="38"/>
    </location>
</feature>
<dbReference type="Proteomes" id="UP001597203">
    <property type="component" value="Unassembled WGS sequence"/>
</dbReference>
<reference evidence="4" key="1">
    <citation type="journal article" date="2019" name="Int. J. Syst. Evol. Microbiol.">
        <title>The Global Catalogue of Microorganisms (GCM) 10K type strain sequencing project: providing services to taxonomists for standard genome sequencing and annotation.</title>
        <authorList>
            <consortium name="The Broad Institute Genomics Platform"/>
            <consortium name="The Broad Institute Genome Sequencing Center for Infectious Disease"/>
            <person name="Wu L."/>
            <person name="Ma J."/>
        </authorList>
    </citation>
    <scope>NUCLEOTIDE SEQUENCE [LARGE SCALE GENOMIC DNA]</scope>
    <source>
        <strain evidence="4">CCUG 54329</strain>
    </source>
</reference>
<feature type="region of interest" description="Disordered" evidence="1">
    <location>
        <begin position="47"/>
        <end position="66"/>
    </location>
</feature>
<organism evidence="3 4">
    <name type="scientific">Sphingobium olei</name>
    <dbReference type="NCBI Taxonomy" id="420955"/>
    <lineage>
        <taxon>Bacteria</taxon>
        <taxon>Pseudomonadati</taxon>
        <taxon>Pseudomonadota</taxon>
        <taxon>Alphaproteobacteria</taxon>
        <taxon>Sphingomonadales</taxon>
        <taxon>Sphingomonadaceae</taxon>
        <taxon>Sphingobium</taxon>
    </lineage>
</organism>
<protein>
    <recommendedName>
        <fullName evidence="5">Uracil-DNA glycosylase-like domain-containing protein</fullName>
    </recommendedName>
</protein>
<evidence type="ECO:0000313" key="3">
    <source>
        <dbReference type="EMBL" id="MFD1105655.1"/>
    </source>
</evidence>
<dbReference type="InterPro" id="IPR036895">
    <property type="entry name" value="Uracil-DNA_glycosylase-like_sf"/>
</dbReference>